<evidence type="ECO:0000313" key="3">
    <source>
        <dbReference type="Proteomes" id="UP000479000"/>
    </source>
</evidence>
<feature type="region of interest" description="Disordered" evidence="1">
    <location>
        <begin position="1"/>
        <end position="20"/>
    </location>
</feature>
<dbReference type="AlphaFoldDB" id="A0A6H5FWP4"/>
<protein>
    <submittedName>
        <fullName evidence="2">Uncharacterized protein</fullName>
    </submittedName>
</protein>
<evidence type="ECO:0000313" key="2">
    <source>
        <dbReference type="EMBL" id="CAA9993548.1"/>
    </source>
</evidence>
<dbReference type="Proteomes" id="UP000479000">
    <property type="component" value="Unassembled WGS sequence"/>
</dbReference>
<accession>A0A6H5FWP4</accession>
<organism evidence="2 3">
    <name type="scientific">Nesidiocoris tenuis</name>
    <dbReference type="NCBI Taxonomy" id="355587"/>
    <lineage>
        <taxon>Eukaryota</taxon>
        <taxon>Metazoa</taxon>
        <taxon>Ecdysozoa</taxon>
        <taxon>Arthropoda</taxon>
        <taxon>Hexapoda</taxon>
        <taxon>Insecta</taxon>
        <taxon>Pterygota</taxon>
        <taxon>Neoptera</taxon>
        <taxon>Paraneoptera</taxon>
        <taxon>Hemiptera</taxon>
        <taxon>Heteroptera</taxon>
        <taxon>Panheteroptera</taxon>
        <taxon>Cimicomorpha</taxon>
        <taxon>Miridae</taxon>
        <taxon>Dicyphina</taxon>
        <taxon>Nesidiocoris</taxon>
    </lineage>
</organism>
<feature type="non-terminal residue" evidence="2">
    <location>
        <position position="54"/>
    </location>
</feature>
<gene>
    <name evidence="2" type="ORF">NTEN_LOCUS479</name>
</gene>
<sequence length="54" mass="6246">MSKTHYANFKPRFKSNASSTGINKKYLQCETNVLRARTRPSETRPSIKGDHVHR</sequence>
<keyword evidence="3" id="KW-1185">Reference proteome</keyword>
<reference evidence="2 3" key="1">
    <citation type="submission" date="2020-02" db="EMBL/GenBank/DDBJ databases">
        <authorList>
            <person name="Ferguson B K."/>
        </authorList>
    </citation>
    <scope>NUCLEOTIDE SEQUENCE [LARGE SCALE GENOMIC DNA]</scope>
</reference>
<evidence type="ECO:0000256" key="1">
    <source>
        <dbReference type="SAM" id="MobiDB-lite"/>
    </source>
</evidence>
<name>A0A6H5FWP4_9HEMI</name>
<dbReference type="EMBL" id="CADCXU010000740">
    <property type="protein sequence ID" value="CAA9993548.1"/>
    <property type="molecule type" value="Genomic_DNA"/>
</dbReference>
<proteinExistence type="predicted"/>